<dbReference type="EMBL" id="JBAHYK010001034">
    <property type="protein sequence ID" value="KAL0569881.1"/>
    <property type="molecule type" value="Genomic_DNA"/>
</dbReference>
<protein>
    <submittedName>
        <fullName evidence="2">Uncharacterized protein</fullName>
    </submittedName>
</protein>
<feature type="compositionally biased region" description="Polar residues" evidence="1">
    <location>
        <begin position="59"/>
        <end position="70"/>
    </location>
</feature>
<keyword evidence="3" id="KW-1185">Reference proteome</keyword>
<proteinExistence type="predicted"/>
<gene>
    <name evidence="2" type="ORF">V5O48_012080</name>
</gene>
<comment type="caution">
    <text evidence="2">The sequence shown here is derived from an EMBL/GenBank/DDBJ whole genome shotgun (WGS) entry which is preliminary data.</text>
</comment>
<sequence length="118" mass="12879">MPDQQDKCAVNPDGSLKDVSKIDFAYSATKDVNEPQPASRQVEKKKRKRTKRSNPPPQEASTRHQNQSAQACGDDPFPTVVTQPPKTTSCKRSERDNGQAMQAGDDTGPNDGSAPVQR</sequence>
<name>A0ABR3F3S4_9AGAR</name>
<feature type="region of interest" description="Disordered" evidence="1">
    <location>
        <begin position="1"/>
        <end position="118"/>
    </location>
</feature>
<organism evidence="2 3">
    <name type="scientific">Marasmius crinis-equi</name>
    <dbReference type="NCBI Taxonomy" id="585013"/>
    <lineage>
        <taxon>Eukaryota</taxon>
        <taxon>Fungi</taxon>
        <taxon>Dikarya</taxon>
        <taxon>Basidiomycota</taxon>
        <taxon>Agaricomycotina</taxon>
        <taxon>Agaricomycetes</taxon>
        <taxon>Agaricomycetidae</taxon>
        <taxon>Agaricales</taxon>
        <taxon>Marasmiineae</taxon>
        <taxon>Marasmiaceae</taxon>
        <taxon>Marasmius</taxon>
    </lineage>
</organism>
<reference evidence="2 3" key="1">
    <citation type="submission" date="2024-02" db="EMBL/GenBank/DDBJ databases">
        <title>A draft genome for the cacao thread blight pathogen Marasmius crinis-equi.</title>
        <authorList>
            <person name="Cohen S.P."/>
            <person name="Baruah I.K."/>
            <person name="Amoako-Attah I."/>
            <person name="Bukari Y."/>
            <person name="Meinhardt L.W."/>
            <person name="Bailey B.A."/>
        </authorList>
    </citation>
    <scope>NUCLEOTIDE SEQUENCE [LARGE SCALE GENOMIC DNA]</scope>
    <source>
        <strain evidence="2 3">GH-76</strain>
    </source>
</reference>
<evidence type="ECO:0000313" key="3">
    <source>
        <dbReference type="Proteomes" id="UP001465976"/>
    </source>
</evidence>
<accession>A0ABR3F3S4</accession>
<feature type="compositionally biased region" description="Basic residues" evidence="1">
    <location>
        <begin position="43"/>
        <end position="52"/>
    </location>
</feature>
<evidence type="ECO:0000313" key="2">
    <source>
        <dbReference type="EMBL" id="KAL0569881.1"/>
    </source>
</evidence>
<evidence type="ECO:0000256" key="1">
    <source>
        <dbReference type="SAM" id="MobiDB-lite"/>
    </source>
</evidence>
<feature type="compositionally biased region" description="Polar residues" evidence="1">
    <location>
        <begin position="80"/>
        <end position="90"/>
    </location>
</feature>
<dbReference type="Proteomes" id="UP001465976">
    <property type="component" value="Unassembled WGS sequence"/>
</dbReference>